<dbReference type="InterPro" id="IPR009076">
    <property type="entry name" value="FRB_dom"/>
</dbReference>
<keyword evidence="17" id="KW-0469">Meiosis</keyword>
<dbReference type="Pfam" id="PF06424">
    <property type="entry name" value="PRP1_N"/>
    <property type="match status" value="1"/>
</dbReference>
<dbReference type="Gene3D" id="1.10.1070.11">
    <property type="entry name" value="Phosphatidylinositol 3-/4-kinase, catalytic domain"/>
    <property type="match status" value="1"/>
</dbReference>
<dbReference type="InterPro" id="IPR036940">
    <property type="entry name" value="PI3/4_kinase_cat_sf"/>
</dbReference>
<evidence type="ECO:0000256" key="16">
    <source>
        <dbReference type="ARBA" id="ARBA00023242"/>
    </source>
</evidence>
<dbReference type="InterPro" id="IPR011989">
    <property type="entry name" value="ARM-like"/>
</dbReference>
<feature type="coiled-coil region" evidence="25">
    <location>
        <begin position="637"/>
        <end position="758"/>
    </location>
</feature>
<dbReference type="GO" id="GO:0005524">
    <property type="term" value="F:ATP binding"/>
    <property type="evidence" value="ECO:0007669"/>
    <property type="project" value="UniProtKB-KW"/>
</dbReference>
<evidence type="ECO:0000256" key="6">
    <source>
        <dbReference type="ARBA" id="ARBA00022527"/>
    </source>
</evidence>
<dbReference type="PANTHER" id="PTHR11139">
    <property type="entry name" value="ATAXIA TELANGIECTASIA MUTATED ATM -RELATED"/>
    <property type="match status" value="1"/>
</dbReference>
<dbReference type="PROSITE" id="PS00915">
    <property type="entry name" value="PI3_4_KINASE_1"/>
    <property type="match status" value="1"/>
</dbReference>
<dbReference type="GO" id="GO:0031931">
    <property type="term" value="C:TORC1 complex"/>
    <property type="evidence" value="ECO:0007669"/>
    <property type="project" value="UniProtKB-ARBA"/>
</dbReference>
<dbReference type="InterPro" id="IPR014009">
    <property type="entry name" value="PIK_FAT"/>
</dbReference>
<dbReference type="FunFam" id="1.20.120.150:FF:000001">
    <property type="entry name" value="Serine/threonine-protein kinase TOR"/>
    <property type="match status" value="1"/>
</dbReference>
<evidence type="ECO:0000256" key="1">
    <source>
        <dbReference type="ARBA" id="ARBA00004324"/>
    </source>
</evidence>
<dbReference type="PROSITE" id="PS50290">
    <property type="entry name" value="PI3_4_KINASE_3"/>
    <property type="match status" value="1"/>
</dbReference>
<dbReference type="GO" id="GO:0008380">
    <property type="term" value="P:RNA splicing"/>
    <property type="evidence" value="ECO:0007669"/>
    <property type="project" value="UniProtKB-KW"/>
</dbReference>
<evidence type="ECO:0000256" key="24">
    <source>
        <dbReference type="PROSITE-ProRule" id="PRU00339"/>
    </source>
</evidence>
<name>A0ABD2A5B1_VESSQ</name>
<dbReference type="EMBL" id="JAUDFV010000155">
    <property type="protein sequence ID" value="KAL2715813.1"/>
    <property type="molecule type" value="Genomic_DNA"/>
</dbReference>
<dbReference type="GO" id="GO:0005681">
    <property type="term" value="C:spliceosomal complex"/>
    <property type="evidence" value="ECO:0007669"/>
    <property type="project" value="UniProtKB-KW"/>
</dbReference>
<dbReference type="InterPro" id="IPR024585">
    <property type="entry name" value="mTOR_dom"/>
</dbReference>
<feature type="repeat" description="TPR" evidence="24">
    <location>
        <begin position="698"/>
        <end position="731"/>
    </location>
</feature>
<dbReference type="FunFam" id="1.25.40.10:FF:000058">
    <property type="entry name" value="Pre-mRNA processing factor 6"/>
    <property type="match status" value="1"/>
</dbReference>
<dbReference type="InterPro" id="IPR003151">
    <property type="entry name" value="PIK-rel_kinase_FAT"/>
</dbReference>
<evidence type="ECO:0000256" key="14">
    <source>
        <dbReference type="ARBA" id="ARBA00022840"/>
    </source>
</evidence>
<dbReference type="InterPro" id="IPR036738">
    <property type="entry name" value="FRB_sf"/>
</dbReference>
<dbReference type="InterPro" id="IPR010491">
    <property type="entry name" value="PRP1_N"/>
</dbReference>
<dbReference type="Pfam" id="PF02260">
    <property type="entry name" value="FATC"/>
    <property type="match status" value="1"/>
</dbReference>
<dbReference type="GO" id="GO:0000785">
    <property type="term" value="C:chromatin"/>
    <property type="evidence" value="ECO:0007669"/>
    <property type="project" value="UniProtKB-ARBA"/>
</dbReference>
<dbReference type="InterPro" id="IPR016024">
    <property type="entry name" value="ARM-type_fold"/>
</dbReference>
<dbReference type="FunFam" id="1.25.40.10:FF:000054">
    <property type="entry name" value="Pre-mRNA processing factor 6"/>
    <property type="match status" value="1"/>
</dbReference>
<comment type="similarity">
    <text evidence="3">Belongs to the PI3/PI4-kinase family.</text>
</comment>
<sequence length="3332" mass="379176">MAVPSVSLSTRNKKHFLGVPAPLGYVAGVGRGATGFTTRSDIGPARDANDVSDDRHAPPTKRTKKKEEEEEDEEDLNDSNYDEFSGYGGSLFSKDPYDKDDEEADAIYEAIDKRMDEKRKEYREKRLREELERYRQERPKIQQQFSDLKRELVNVTEDEWKNVPEVGDARNRKQRNPRAEKFTPLPDSVLARNLGGETSTSIDPSSGLASMMPGVATPGMLTPTGDLDLRKIGQARNTLMNVKLNQVSDSVEGQTVVDPKGYLTDLQSMIPTYGGDINDIKKARLLLKSLRETNPNHPSAWIASARLEEVTGKVQAARNLIMKGCEVNPTSEDLWLEAARLQPPDTAKAVIAQSVRHIPTSVRIWIKAADLETEAKAKRRVYRKALEHIPNSVRLWKAAVELEEPEDARILLSRAVECCPTSVDLWLALARLETYDNARKVLNKARENIPTDRQIWTTAAKLEEANGNKHMVEKIIDRAISSLSANGVEINREHWFKEAMEAEKAGAVHCCQVIVKAIISFGVEEEDRKHTWMEDAETCAQQGALECARAVYAYALTTFPSKKSIWLRAAYFEKTYGTRESLESLLQRAVAHCPKSEVLWLMGAKSKWLAGDVPAARGILSLAFQANPNSEEIWLAAVKLESENAEYERARRLLAKARASAPTPRVMMKSAKLEWALNNLEAALHLLKEALEAFEDFPKLWLMKGQIEEQQGDLDKALETYNQAIKKCPNSIPLWRLLAQLEHRKNQVTKARSVLEKARLRNPKNAELWLEAIRNELKSGGVRDMAHTLMAKALQECPTSGLLWAEAIFMEPRPQRKTKSVDALKKCEHDPHVLLAVSKLFWCEHKISKCRDWFNRTVKIDPDLGDAWAYFYKFELLNGTEEQQEEVKKRCIAAEPHHGENWCRSRHEETRTKAAKDLCFYVKTELREVSQEEITAFMDEFNHHIFEMVSSSDMNEKKGGILAIICLIGADVGNINTRTIRFANYLRNLLPSNDVGVMELAAKTVGKLALVSGTYTAEYVEFEVKRAFEWLGGDRHEGKRHAAVLVLRELAVSMPTYFFQQVTPFFDLIFNAIRDPKPVIREGAVEALRAALVVTAQRETAKQMHKSQWYKQCYDEVMAGFEEIYARERGVNRDDRVHGSLLVLNELLRCSNVQWERNYEALMERLNYSAQQNENDIQSLMPRLKTTIVSKWAGTSQNSCGPQHALYPIHESAVCRCLMQERLDDIYTDVMNQRISRNPHIQHALMMLLPRLAAFNKQKFTQDHLKESMAYLLMTLRAREKDRYAAFMTIGFIAVAVEDSIKPYLPKIMEVIKCLLPSKETPNKKRGTSLEPAVFICITLLGHAVKRTIASDVRDLLEPMLATGLSPILTTSLRELAHSVPSLKPDISQGLLRMLSQVLMQKPLRHPGAPWTVASPVSMPSTEVDVPSTVLALKTLGTFNFDGNPLLQFVRRCADHFLTSEQPEVRLEAVKTCSRLLRLALNQPGPTVTNTVSTVLGKLLVVGITDTDSDVRKSVLASLNDSFDIHLAQAENLSALFIAMNDEMFDIREQAIRTIGRLSNMNPAYVMPSLRKTLIQFLTELEHSGMGRNKEQAARMLDELVVSAPQLIRPYMEPILKVLVPKLKEAESNPGVILAILRAIGDLAEVNGAEMQQWMPELLSILLEMLVDASSPEKRGVALWVLGQLIGSTGHAVKPYMQYPSLLDVLINFLKTEQQPAIRRETIRVLGLLGALDPYKHKMNLGQIDSQLDTLTSMADTKSEIENTQDLTTSEMLVNMSSSTLEEYYPAIAIATLMRIIRDPTLSQHHTMVVQAVTFIFKSLGIKCVPYISQVMPSFLNVVRTADVNFREYLFQQLAILIAIVKQHIRNYLDDIFNLIKEFWIVNSPLQSTLILLVEHIAIALGAEFKIYLPQLMPHILRVLTHDTSKDRAVTVKLLLALQKFGNNLDNYLHLVLPPIVKLFQATDCPIAVNKVALETVDHLADTLDFTDFASRIVHPLVRTLDQCPELRSTAMDTLCALLIQLGKKYQIFISLVQKVMTKHRIINPQYDVLVDKILTESTVADSEDFLLMRHRHSRNKNRDLSLTSSDTATIKRLHVSASNLQKAWTATRRVSKDDWLEWLRSLSIGLLKESPSPALRSCWALAQTYSQLPRDLFNAAFVSCWTELNDTYRTELIQTLQQALMVPDLPEITQTILNLAEFMEHCDKGPLPLDNKILGERAMHCRAYAKALHYKEDEFHKSRNSNVFESLISINNKLQQKEAAEGLLEYVMNQYNQQDLKVQIRWYEKLHNWDKALHLYKERLESDPADVESTLGEMRCLEALGEWGQLHNEATKQWLIQNDEIKQRMARMAAAAAWGLGQWESMEKYISLIPKDTQDGAFYRAVLAIHDEQYDVAHQLIDSARDLLDTELTAMAGESYQRAYNAMVEVQKLAELEEVIQYKLVPERRSTIKSMWWERLQGGQKIVEDWQKIIQVHTLVVSPQEDMYTWLKYASLCRKSGSLMLCHKTLVMLLGVDPSLTPDQPLPTTHPQVTFAYCKHMWVANKREEAYNQLQRFVQNSLQPAIVSVINQENEKIQDARKRLLARCYLKLGEWLEALQGINEHSIPAVLSYYAAATKHDPTWYKAWHAFAYTNFETVLFYKHQQGDSNIENAPSNGTRNNLSSPQYVSQFTVPAVEGFFRSINLSHGNSLQDTLRLLTLWFDYGQWPEVYEAIVVGIRLIEINTWLQVIPQLIARIDTPRTLVGRCIHHLLIDIGKTHPQALVYPLTVASKSASHARKTAANKILKSMCEHSPTLVQQAMMASDELIRVAILWHELWHEGLEEASRLYFGEKNVKGMLDTLEPLHAMLERGPQTLKETSFNQAYGKDLMEAQEWCHRYKASRNVKDLNQAWDVYYHVFRRISRQLPQLTSLELQYVSPKLLLCRDLELAVPGSYSPGQPIVRIASIHSSMQVITSKQRPRKLCIKGSNGKDYMFLLKGHEDLRQDERVMQLFGLVNTLLLHDPDTFRRNLTIQRYAVIPLSTNSGLIGWVPHCDTLHTLIRDYREKKKILLNIEHRIMLRMAPDYEHLMLMQKVEVFEHALEHTHGDDLSRLLWLKSPSSEVWFDRRTNYTRSLAVMSMVGYILGLGDRHPSNLMLDRLSGKILHIDFGDCFEVAMTREKFPEKIPFRLTRMLINAMEVTGIEGTYRRTCESVMSVLHRNKDSLMAVLEAFVYDPLLNWRLMDNTALKGKRSDAQGMSSSSSQEHGDVLDSLTATLPKKGVPCSVENGGDNNQPEALNKKALAIITRVRDKLTGRDFSHEESLSVQRQVDLLIQQATNNENLCQCYIGWCPFW</sequence>
<dbReference type="Pfam" id="PF00454">
    <property type="entry name" value="PI3_PI4_kinase"/>
    <property type="match status" value="1"/>
</dbReference>
<dbReference type="GO" id="GO:0004674">
    <property type="term" value="F:protein serine/threonine kinase activity"/>
    <property type="evidence" value="ECO:0007669"/>
    <property type="project" value="UniProtKB-KW"/>
</dbReference>
<comment type="catalytic activity">
    <reaction evidence="23">
        <text>L-seryl-[protein] + ATP = O-phospho-L-seryl-[protein] + ADP + H(+)</text>
        <dbReference type="Rhea" id="RHEA:17989"/>
        <dbReference type="Rhea" id="RHEA-COMP:9863"/>
        <dbReference type="Rhea" id="RHEA-COMP:11604"/>
        <dbReference type="ChEBI" id="CHEBI:15378"/>
        <dbReference type="ChEBI" id="CHEBI:29999"/>
        <dbReference type="ChEBI" id="CHEBI:30616"/>
        <dbReference type="ChEBI" id="CHEBI:83421"/>
        <dbReference type="ChEBI" id="CHEBI:456216"/>
        <dbReference type="EC" id="2.7.11.1"/>
    </reaction>
</comment>
<comment type="function">
    <text evidence="21">Involved in pre-mRNA splicing as component of the U4/U6-U5 tri-snRNP complex, one of the building blocks of the spliceosome. Enhances dihydrotestosterone-induced transactivation activity of AR, as well as dexamethasone-induced transactivation activity of NR3C1, but does not affect estrogen-induced transactivation.</text>
</comment>
<feature type="region of interest" description="Disordered" evidence="26">
    <location>
        <begin position="27"/>
        <end position="98"/>
    </location>
</feature>
<feature type="compositionally biased region" description="Basic and acidic residues" evidence="26">
    <location>
        <begin position="47"/>
        <end position="57"/>
    </location>
</feature>
<dbReference type="Pfam" id="PF11865">
    <property type="entry name" value="mTOR_dom"/>
    <property type="match status" value="1"/>
</dbReference>
<dbReference type="InterPro" id="IPR050517">
    <property type="entry name" value="DDR_Repair_Kinase"/>
</dbReference>
<dbReference type="GO" id="GO:0031932">
    <property type="term" value="C:TORC2 complex"/>
    <property type="evidence" value="ECO:0007669"/>
    <property type="project" value="UniProtKB-ARBA"/>
</dbReference>
<dbReference type="Proteomes" id="UP001607302">
    <property type="component" value="Unassembled WGS sequence"/>
</dbReference>
<dbReference type="InterPro" id="IPR018936">
    <property type="entry name" value="PI3/4_kinase_CS"/>
</dbReference>
<evidence type="ECO:0000256" key="25">
    <source>
        <dbReference type="SAM" id="Coils"/>
    </source>
</evidence>
<dbReference type="Pfam" id="PF23593">
    <property type="entry name" value="HEAT_ATR"/>
    <property type="match status" value="1"/>
</dbReference>
<evidence type="ECO:0000256" key="5">
    <source>
        <dbReference type="ARBA" id="ARBA00020235"/>
    </source>
</evidence>
<dbReference type="InterPro" id="IPR019734">
    <property type="entry name" value="TPR_rpt"/>
</dbReference>
<evidence type="ECO:0000256" key="10">
    <source>
        <dbReference type="ARBA" id="ARBA00022728"/>
    </source>
</evidence>
<dbReference type="InterPro" id="IPR000403">
    <property type="entry name" value="PI3/4_kinase_cat_dom"/>
</dbReference>
<dbReference type="Pfam" id="PF08771">
    <property type="entry name" value="FRB_dom"/>
    <property type="match status" value="1"/>
</dbReference>
<dbReference type="SUPFAM" id="SSF56112">
    <property type="entry name" value="Protein kinase-like (PK-like)"/>
    <property type="match status" value="1"/>
</dbReference>
<dbReference type="GO" id="GO:0006397">
    <property type="term" value="P:mRNA processing"/>
    <property type="evidence" value="ECO:0007669"/>
    <property type="project" value="UniProtKB-KW"/>
</dbReference>
<evidence type="ECO:0000256" key="12">
    <source>
        <dbReference type="ARBA" id="ARBA00022741"/>
    </source>
</evidence>
<keyword evidence="16" id="KW-0539">Nucleus</keyword>
<dbReference type="InterPro" id="IPR026683">
    <property type="entry name" value="TOR_cat"/>
</dbReference>
<keyword evidence="31" id="KW-1185">Reference proteome</keyword>
<dbReference type="GO" id="GO:0045944">
    <property type="term" value="P:positive regulation of transcription by RNA polymerase II"/>
    <property type="evidence" value="ECO:0007669"/>
    <property type="project" value="UniProtKB-ARBA"/>
</dbReference>
<dbReference type="Gene3D" id="1.25.40.10">
    <property type="entry name" value="Tetratricopeptide repeat domain"/>
    <property type="match status" value="4"/>
</dbReference>
<feature type="compositionally biased region" description="Polar residues" evidence="26">
    <location>
        <begin position="196"/>
        <end position="208"/>
    </location>
</feature>
<evidence type="ECO:0000313" key="30">
    <source>
        <dbReference type="EMBL" id="KAL2715813.1"/>
    </source>
</evidence>
<evidence type="ECO:0000256" key="20">
    <source>
        <dbReference type="ARBA" id="ARBA00032140"/>
    </source>
</evidence>
<dbReference type="FunFam" id="1.25.40.10:FF:003529">
    <property type="entry name" value="Uncharacterized protein"/>
    <property type="match status" value="1"/>
</dbReference>
<keyword evidence="14" id="KW-0067">ATP-binding</keyword>
<evidence type="ECO:0000256" key="26">
    <source>
        <dbReference type="SAM" id="MobiDB-lite"/>
    </source>
</evidence>
<evidence type="ECO:0000259" key="27">
    <source>
        <dbReference type="PROSITE" id="PS50290"/>
    </source>
</evidence>
<dbReference type="Pfam" id="PF13432">
    <property type="entry name" value="TPR_16"/>
    <property type="match status" value="1"/>
</dbReference>
<dbReference type="SMART" id="SM01346">
    <property type="entry name" value="DUF3385"/>
    <property type="match status" value="1"/>
</dbReference>
<keyword evidence="7" id="KW-0597">Phosphoprotein</keyword>
<keyword evidence="8" id="KW-0507">mRNA processing</keyword>
<evidence type="ECO:0000259" key="29">
    <source>
        <dbReference type="PROSITE" id="PS51190"/>
    </source>
</evidence>
<evidence type="ECO:0000256" key="17">
    <source>
        <dbReference type="ARBA" id="ARBA00023254"/>
    </source>
</evidence>
<feature type="compositionally biased region" description="Acidic residues" evidence="26">
    <location>
        <begin position="68"/>
        <end position="81"/>
    </location>
</feature>
<dbReference type="FunFam" id="3.30.1010.10:FF:000004">
    <property type="entry name" value="Serine/threonine-protein kinase TOR"/>
    <property type="match status" value="1"/>
</dbReference>
<dbReference type="InterPro" id="IPR057564">
    <property type="entry name" value="HEAT_ATR"/>
</dbReference>
<evidence type="ECO:0000256" key="4">
    <source>
        <dbReference type="ARBA" id="ARBA00012513"/>
    </source>
</evidence>
<keyword evidence="25" id="KW-0175">Coiled coil</keyword>
<feature type="coiled-coil region" evidence="25">
    <location>
        <begin position="108"/>
        <end position="151"/>
    </location>
</feature>
<comment type="caution">
    <text evidence="30">The sequence shown here is derived from an EMBL/GenBank/DDBJ whole genome shotgun (WGS) entry which is preliminary data.</text>
</comment>
<dbReference type="GO" id="GO:0010972">
    <property type="term" value="P:negative regulation of G2/M transition of mitotic cell cycle"/>
    <property type="evidence" value="ECO:0007669"/>
    <property type="project" value="UniProtKB-ARBA"/>
</dbReference>
<dbReference type="FunFam" id="1.25.10.10:FF:000686">
    <property type="entry name" value="Serine/threonine-protein kinase TOR"/>
    <property type="match status" value="1"/>
</dbReference>
<dbReference type="SUPFAM" id="SSF48452">
    <property type="entry name" value="TPR-like"/>
    <property type="match status" value="3"/>
</dbReference>
<dbReference type="GO" id="GO:0031929">
    <property type="term" value="P:TOR signaling"/>
    <property type="evidence" value="ECO:0007669"/>
    <property type="project" value="UniProtKB-ARBA"/>
</dbReference>
<evidence type="ECO:0000256" key="23">
    <source>
        <dbReference type="ARBA" id="ARBA00048679"/>
    </source>
</evidence>
<keyword evidence="13 30" id="KW-0418">Kinase</keyword>
<evidence type="ECO:0000259" key="28">
    <source>
        <dbReference type="PROSITE" id="PS51189"/>
    </source>
</evidence>
<evidence type="ECO:0000256" key="13">
    <source>
        <dbReference type="ARBA" id="ARBA00022777"/>
    </source>
</evidence>
<feature type="domain" description="FAT" evidence="28">
    <location>
        <begin position="2214"/>
        <end position="2771"/>
    </location>
</feature>
<organism evidence="30 31">
    <name type="scientific">Vespula squamosa</name>
    <name type="common">Southern yellow jacket</name>
    <name type="synonym">Wasp</name>
    <dbReference type="NCBI Taxonomy" id="30214"/>
    <lineage>
        <taxon>Eukaryota</taxon>
        <taxon>Metazoa</taxon>
        <taxon>Ecdysozoa</taxon>
        <taxon>Arthropoda</taxon>
        <taxon>Hexapoda</taxon>
        <taxon>Insecta</taxon>
        <taxon>Pterygota</taxon>
        <taxon>Neoptera</taxon>
        <taxon>Endopterygota</taxon>
        <taxon>Hymenoptera</taxon>
        <taxon>Apocrita</taxon>
        <taxon>Aculeata</taxon>
        <taxon>Vespoidea</taxon>
        <taxon>Vespidae</taxon>
        <taxon>Vespinae</taxon>
        <taxon>Vespula</taxon>
    </lineage>
</organism>
<dbReference type="PROSITE" id="PS51190">
    <property type="entry name" value="FATC"/>
    <property type="match status" value="1"/>
</dbReference>
<dbReference type="Gene3D" id="3.30.1010.10">
    <property type="entry name" value="Phosphatidylinositol 3-kinase Catalytic Subunit, Chain A, domain 4"/>
    <property type="match status" value="1"/>
</dbReference>
<dbReference type="SMART" id="SM01345">
    <property type="entry name" value="Rapamycin_bind"/>
    <property type="match status" value="1"/>
</dbReference>
<keyword evidence="12" id="KW-0547">Nucleotide-binding</keyword>
<dbReference type="GO" id="GO:0010507">
    <property type="term" value="P:negative regulation of autophagy"/>
    <property type="evidence" value="ECO:0007669"/>
    <property type="project" value="UniProtKB-ARBA"/>
</dbReference>
<dbReference type="FunFam" id="1.25.10.10:FF:000060">
    <property type="entry name" value="Serine/threonine-protein kinase mTOR"/>
    <property type="match status" value="1"/>
</dbReference>
<dbReference type="Gene3D" id="1.25.10.10">
    <property type="entry name" value="Leucine-rich Repeat Variant"/>
    <property type="match status" value="3"/>
</dbReference>
<evidence type="ECO:0000256" key="22">
    <source>
        <dbReference type="ARBA" id="ARBA00047899"/>
    </source>
</evidence>
<evidence type="ECO:0000256" key="15">
    <source>
        <dbReference type="ARBA" id="ARBA00023187"/>
    </source>
</evidence>
<dbReference type="CDD" id="cd05169">
    <property type="entry name" value="PIKKc_TOR"/>
    <property type="match status" value="1"/>
</dbReference>
<keyword evidence="24" id="KW-0802">TPR repeat</keyword>
<keyword evidence="15" id="KW-0508">mRNA splicing</keyword>
<feature type="domain" description="PI3K/PI4K catalytic" evidence="27">
    <location>
        <begin position="2945"/>
        <end position="3259"/>
    </location>
</feature>
<evidence type="ECO:0000256" key="18">
    <source>
        <dbReference type="ARBA" id="ARBA00023306"/>
    </source>
</evidence>
<evidence type="ECO:0000256" key="8">
    <source>
        <dbReference type="ARBA" id="ARBA00022664"/>
    </source>
</evidence>
<evidence type="ECO:0000256" key="3">
    <source>
        <dbReference type="ARBA" id="ARBA00011031"/>
    </source>
</evidence>
<dbReference type="SUPFAM" id="SSF48371">
    <property type="entry name" value="ARM repeat"/>
    <property type="match status" value="1"/>
</dbReference>
<dbReference type="Gene3D" id="1.20.120.150">
    <property type="entry name" value="FKBP12-rapamycin binding domain"/>
    <property type="match status" value="1"/>
</dbReference>
<dbReference type="PROSITE" id="PS00916">
    <property type="entry name" value="PI3_4_KINASE_2"/>
    <property type="match status" value="1"/>
</dbReference>
<dbReference type="FunFam" id="1.10.1070.11:FF:000007">
    <property type="entry name" value="Serine/threonine-protein kinase TOR"/>
    <property type="match status" value="1"/>
</dbReference>
<gene>
    <name evidence="30" type="ORF">V1478_015511</name>
</gene>
<dbReference type="FunFam" id="1.25.40.10:FF:000649">
    <property type="entry name" value="mRNA splicing factor (Prp1/Zer1), putative"/>
    <property type="match status" value="1"/>
</dbReference>
<dbReference type="PROSITE" id="PS51189">
    <property type="entry name" value="FAT"/>
    <property type="match status" value="1"/>
</dbReference>
<dbReference type="GO" id="GO:0005737">
    <property type="term" value="C:cytoplasm"/>
    <property type="evidence" value="ECO:0007669"/>
    <property type="project" value="UniProtKB-ARBA"/>
</dbReference>
<evidence type="ECO:0000256" key="11">
    <source>
        <dbReference type="ARBA" id="ARBA00022737"/>
    </source>
</evidence>
<dbReference type="EC" id="2.7.11.1" evidence="4"/>
<evidence type="ECO:0000256" key="19">
    <source>
        <dbReference type="ARBA" id="ARBA00031070"/>
    </source>
</evidence>
<dbReference type="GO" id="GO:0010605">
    <property type="term" value="P:negative regulation of macromolecule metabolic process"/>
    <property type="evidence" value="ECO:0007669"/>
    <property type="project" value="UniProtKB-ARBA"/>
</dbReference>
<reference evidence="30 31" key="1">
    <citation type="journal article" date="2024" name="Ann. Entomol. Soc. Am.">
        <title>Genomic analyses of the southern and eastern yellowjacket wasps (Hymenoptera: Vespidae) reveal evolutionary signatures of social life.</title>
        <authorList>
            <person name="Catto M.A."/>
            <person name="Caine P.B."/>
            <person name="Orr S.E."/>
            <person name="Hunt B.G."/>
            <person name="Goodisman M.A.D."/>
        </authorList>
    </citation>
    <scope>NUCLEOTIDE SEQUENCE [LARGE SCALE GENOMIC DNA]</scope>
    <source>
        <strain evidence="30">233</strain>
        <tissue evidence="30">Head and thorax</tissue>
    </source>
</reference>
<dbReference type="GO" id="GO:1901992">
    <property type="term" value="P:positive regulation of mitotic cell cycle phase transition"/>
    <property type="evidence" value="ECO:0007669"/>
    <property type="project" value="UniProtKB-ARBA"/>
</dbReference>
<comment type="subcellular location">
    <subcellularLocation>
        <location evidence="1">Nucleus speckle</location>
    </subcellularLocation>
    <subcellularLocation>
        <location evidence="2">Nucleus</location>
        <location evidence="2">Nucleoplasm</location>
    </subcellularLocation>
</comment>
<evidence type="ECO:0000256" key="21">
    <source>
        <dbReference type="ARBA" id="ARBA00046247"/>
    </source>
</evidence>
<dbReference type="GO" id="GO:0016607">
    <property type="term" value="C:nuclear speck"/>
    <property type="evidence" value="ECO:0007669"/>
    <property type="project" value="UniProtKB-SubCell"/>
</dbReference>
<evidence type="ECO:0000256" key="9">
    <source>
        <dbReference type="ARBA" id="ARBA00022679"/>
    </source>
</evidence>
<dbReference type="GO" id="GO:0051321">
    <property type="term" value="P:meiotic cell cycle"/>
    <property type="evidence" value="ECO:0007669"/>
    <property type="project" value="UniProtKB-KW"/>
</dbReference>
<protein>
    <recommendedName>
        <fullName evidence="5">Pre-mRNA-processing factor 6</fullName>
        <ecNumber evidence="4">2.7.11.1</ecNumber>
    </recommendedName>
    <alternativeName>
        <fullName evidence="20">PRP6 homolog</fullName>
    </alternativeName>
    <alternativeName>
        <fullName evidence="19">U5 snRNP-associated 102 kDa protein</fullName>
    </alternativeName>
</protein>
<dbReference type="InterPro" id="IPR003152">
    <property type="entry name" value="FATC_dom"/>
</dbReference>
<keyword evidence="9" id="KW-0808">Transferase</keyword>
<dbReference type="InterPro" id="IPR011009">
    <property type="entry name" value="Kinase-like_dom_sf"/>
</dbReference>
<dbReference type="SMART" id="SM01343">
    <property type="entry name" value="FATC"/>
    <property type="match status" value="1"/>
</dbReference>
<dbReference type="Pfam" id="PF02259">
    <property type="entry name" value="FAT"/>
    <property type="match status" value="1"/>
</dbReference>
<keyword evidence="18" id="KW-0131">Cell cycle</keyword>
<dbReference type="InterPro" id="IPR011990">
    <property type="entry name" value="TPR-like_helical_dom_sf"/>
</dbReference>
<keyword evidence="6" id="KW-0723">Serine/threonine-protein kinase</keyword>
<dbReference type="PANTHER" id="PTHR11139:SF9">
    <property type="entry name" value="SERINE_THREONINE-PROTEIN KINASE MTOR"/>
    <property type="match status" value="1"/>
</dbReference>
<evidence type="ECO:0000313" key="31">
    <source>
        <dbReference type="Proteomes" id="UP001607302"/>
    </source>
</evidence>
<dbReference type="SMART" id="SM00146">
    <property type="entry name" value="PI3Kc"/>
    <property type="match status" value="1"/>
</dbReference>
<dbReference type="SUPFAM" id="SSF47212">
    <property type="entry name" value="FKBP12-rapamycin-binding domain of FKBP-rapamycin-associated protein (FRAP)"/>
    <property type="match status" value="1"/>
</dbReference>
<dbReference type="InterPro" id="IPR003107">
    <property type="entry name" value="HAT"/>
</dbReference>
<keyword evidence="11" id="KW-0677">Repeat</keyword>
<proteinExistence type="inferred from homology"/>
<dbReference type="SMART" id="SM00028">
    <property type="entry name" value="TPR"/>
    <property type="match status" value="6"/>
</dbReference>
<accession>A0ABD2A5B1</accession>
<dbReference type="SMART" id="SM00386">
    <property type="entry name" value="HAT"/>
    <property type="match status" value="14"/>
</dbReference>
<dbReference type="GO" id="GO:2000243">
    <property type="term" value="P:positive regulation of reproductive process"/>
    <property type="evidence" value="ECO:0007669"/>
    <property type="project" value="UniProtKB-ARBA"/>
</dbReference>
<comment type="catalytic activity">
    <reaction evidence="22">
        <text>L-threonyl-[protein] + ATP = O-phospho-L-threonyl-[protein] + ADP + H(+)</text>
        <dbReference type="Rhea" id="RHEA:46608"/>
        <dbReference type="Rhea" id="RHEA-COMP:11060"/>
        <dbReference type="Rhea" id="RHEA-COMP:11605"/>
        <dbReference type="ChEBI" id="CHEBI:15378"/>
        <dbReference type="ChEBI" id="CHEBI:30013"/>
        <dbReference type="ChEBI" id="CHEBI:30616"/>
        <dbReference type="ChEBI" id="CHEBI:61977"/>
        <dbReference type="ChEBI" id="CHEBI:456216"/>
        <dbReference type="EC" id="2.7.11.1"/>
    </reaction>
</comment>
<dbReference type="FunFam" id="1.25.10.10:FF:000371">
    <property type="entry name" value="Serine/threonine-protein kinase TOR"/>
    <property type="match status" value="1"/>
</dbReference>
<dbReference type="PROSITE" id="PS50005">
    <property type="entry name" value="TPR"/>
    <property type="match status" value="1"/>
</dbReference>
<feature type="region of interest" description="Disordered" evidence="26">
    <location>
        <begin position="189"/>
        <end position="208"/>
    </location>
</feature>
<feature type="domain" description="FATC" evidence="29">
    <location>
        <begin position="3300"/>
        <end position="3332"/>
    </location>
</feature>
<evidence type="ECO:0000256" key="7">
    <source>
        <dbReference type="ARBA" id="ARBA00022553"/>
    </source>
</evidence>
<keyword evidence="10" id="KW-0747">Spliceosome</keyword>
<evidence type="ECO:0000256" key="2">
    <source>
        <dbReference type="ARBA" id="ARBA00004642"/>
    </source>
</evidence>